<gene>
    <name evidence="3" type="ORF">CYMTET_28513</name>
</gene>
<dbReference type="Proteomes" id="UP001190700">
    <property type="component" value="Unassembled WGS sequence"/>
</dbReference>
<sequence length="620" mass="69271">MDETDWETYLNKLSDQQTGDRAKFADLIEPLPITGKKKKGNKGSSLKAELQRSQRQASDLQFLVKQADVELAEKVYSLRDSRSELEKQSKKIEEITLESRQKLRLGAHQMSVMTEELTSSLDDVQLENQRMKAELQSMTDALQLFDTLEVEEHNRELREQVRSMCHQQLVEKRERNAKDMAQRKTMIELRYKLEREFRNSLKGAEEKVRQEVFEKLSADSKTAIAQRDELTNYLYQMVDDVDVVNQRFKSMESDKQRLALEHGVTEDLSNEQTKKLVTLKQQLKNYEESNDDLAIRLAASESRASTAEAALEQLRAKRQLEQFQAQNAGEGQDVPTAAAIAMHSTAAAPLPMPPETPLELPAASPRHSAIGTPRSSPRSSVFTTQSVDLEDAGELAARIQELESKYSDMKREKERWHNRALKLEQINTNLRSHLSKCGEPPAPDEILNDGMDYKSIWSTTFTQPKRAIAVATPTTPAESDAGFRRPPSAHAAGSRPSSSRPSSSRPSSTSASRPSSSRPSISRPSSSRSRPSSSRPGSGARQMITQLEMRDHSEAQKLQRPGSAAQIFQGGSEKPQALHATSKNNSRQTHTFAITGSSFTKPGAPFTQAQALSNFPIVPS</sequence>
<keyword evidence="1" id="KW-0175">Coiled coil</keyword>
<evidence type="ECO:0000313" key="3">
    <source>
        <dbReference type="EMBL" id="KAK3262646.1"/>
    </source>
</evidence>
<feature type="coiled-coil region" evidence="1">
    <location>
        <begin position="78"/>
        <end position="141"/>
    </location>
</feature>
<feature type="coiled-coil region" evidence="1">
    <location>
        <begin position="392"/>
        <end position="419"/>
    </location>
</feature>
<feature type="compositionally biased region" description="Polar residues" evidence="2">
    <location>
        <begin position="579"/>
        <end position="588"/>
    </location>
</feature>
<feature type="compositionally biased region" description="Basic and acidic residues" evidence="2">
    <location>
        <begin position="548"/>
        <end position="557"/>
    </location>
</feature>
<evidence type="ECO:0000313" key="4">
    <source>
        <dbReference type="Proteomes" id="UP001190700"/>
    </source>
</evidence>
<evidence type="ECO:0000256" key="1">
    <source>
        <dbReference type="SAM" id="Coils"/>
    </source>
</evidence>
<feature type="region of interest" description="Disordered" evidence="2">
    <location>
        <begin position="471"/>
        <end position="588"/>
    </location>
</feature>
<feature type="region of interest" description="Disordered" evidence="2">
    <location>
        <begin position="361"/>
        <end position="381"/>
    </location>
</feature>
<keyword evidence="4" id="KW-1185">Reference proteome</keyword>
<reference evidence="3 4" key="1">
    <citation type="journal article" date="2015" name="Genome Biol. Evol.">
        <title>Comparative Genomics of a Bacterivorous Green Alga Reveals Evolutionary Causalities and Consequences of Phago-Mixotrophic Mode of Nutrition.</title>
        <authorList>
            <person name="Burns J.A."/>
            <person name="Paasch A."/>
            <person name="Narechania A."/>
            <person name="Kim E."/>
        </authorList>
    </citation>
    <scope>NUCLEOTIDE SEQUENCE [LARGE SCALE GENOMIC DNA]</scope>
    <source>
        <strain evidence="3 4">PLY_AMNH</strain>
    </source>
</reference>
<feature type="compositionally biased region" description="Low complexity" evidence="2">
    <location>
        <begin position="484"/>
        <end position="541"/>
    </location>
</feature>
<dbReference type="AlphaFoldDB" id="A0AAE0FMN2"/>
<comment type="caution">
    <text evidence="3">The sequence shown here is derived from an EMBL/GenBank/DDBJ whole genome shotgun (WGS) entry which is preliminary data.</text>
</comment>
<protein>
    <submittedName>
        <fullName evidence="3">Uncharacterized protein</fullName>
    </submittedName>
</protein>
<dbReference type="EMBL" id="LGRX02016045">
    <property type="protein sequence ID" value="KAK3262646.1"/>
    <property type="molecule type" value="Genomic_DNA"/>
</dbReference>
<feature type="coiled-coil region" evidence="1">
    <location>
        <begin position="269"/>
        <end position="317"/>
    </location>
</feature>
<proteinExistence type="predicted"/>
<name>A0AAE0FMN2_9CHLO</name>
<accession>A0AAE0FMN2</accession>
<organism evidence="3 4">
    <name type="scientific">Cymbomonas tetramitiformis</name>
    <dbReference type="NCBI Taxonomy" id="36881"/>
    <lineage>
        <taxon>Eukaryota</taxon>
        <taxon>Viridiplantae</taxon>
        <taxon>Chlorophyta</taxon>
        <taxon>Pyramimonadophyceae</taxon>
        <taxon>Pyramimonadales</taxon>
        <taxon>Pyramimonadaceae</taxon>
        <taxon>Cymbomonas</taxon>
    </lineage>
</organism>
<evidence type="ECO:0000256" key="2">
    <source>
        <dbReference type="SAM" id="MobiDB-lite"/>
    </source>
</evidence>